<dbReference type="AlphaFoldDB" id="A0AAN8XDC6"/>
<dbReference type="PROSITE" id="PS00233">
    <property type="entry name" value="CHIT_BIND_RR_1"/>
    <property type="match status" value="1"/>
</dbReference>
<dbReference type="PANTHER" id="PTHR12236">
    <property type="entry name" value="STRUCTURAL CONTITUENT OF CUTICLE"/>
    <property type="match status" value="1"/>
</dbReference>
<dbReference type="GO" id="GO:0005615">
    <property type="term" value="C:extracellular space"/>
    <property type="evidence" value="ECO:0007669"/>
    <property type="project" value="TreeGrafter"/>
</dbReference>
<dbReference type="PANTHER" id="PTHR12236:SF79">
    <property type="entry name" value="CUTICULAR PROTEIN 50CB-RELATED"/>
    <property type="match status" value="1"/>
</dbReference>
<dbReference type="InterPro" id="IPR051217">
    <property type="entry name" value="Insect_Cuticle_Struc_Prot"/>
</dbReference>
<dbReference type="Proteomes" id="UP001381693">
    <property type="component" value="Unassembled WGS sequence"/>
</dbReference>
<dbReference type="GO" id="GO:0031012">
    <property type="term" value="C:extracellular matrix"/>
    <property type="evidence" value="ECO:0007669"/>
    <property type="project" value="TreeGrafter"/>
</dbReference>
<dbReference type="InterPro" id="IPR031311">
    <property type="entry name" value="CHIT_BIND_RR_consensus"/>
</dbReference>
<gene>
    <name evidence="4" type="ORF">SK128_020669</name>
</gene>
<sequence>MIVIISALLALASVVSCRPDYHPGANHYSPPNYNFGYAVSDPYKGTNFGHSESRNGYDTKGHYFVNLPDGRVQEVSYVADASGYHPVVTYKGGAHHPSYGHAPIAHGAPVHGVVGGYH</sequence>
<proteinExistence type="predicted"/>
<keyword evidence="3" id="KW-0732">Signal</keyword>
<organism evidence="4 5">
    <name type="scientific">Halocaridina rubra</name>
    <name type="common">Hawaiian red shrimp</name>
    <dbReference type="NCBI Taxonomy" id="373956"/>
    <lineage>
        <taxon>Eukaryota</taxon>
        <taxon>Metazoa</taxon>
        <taxon>Ecdysozoa</taxon>
        <taxon>Arthropoda</taxon>
        <taxon>Crustacea</taxon>
        <taxon>Multicrustacea</taxon>
        <taxon>Malacostraca</taxon>
        <taxon>Eumalacostraca</taxon>
        <taxon>Eucarida</taxon>
        <taxon>Decapoda</taxon>
        <taxon>Pleocyemata</taxon>
        <taxon>Caridea</taxon>
        <taxon>Atyoidea</taxon>
        <taxon>Atyidae</taxon>
        <taxon>Halocaridina</taxon>
    </lineage>
</organism>
<protein>
    <submittedName>
        <fullName evidence="4">Uncharacterized protein</fullName>
    </submittedName>
</protein>
<evidence type="ECO:0000256" key="2">
    <source>
        <dbReference type="PROSITE-ProRule" id="PRU00497"/>
    </source>
</evidence>
<dbReference type="GO" id="GO:0042302">
    <property type="term" value="F:structural constituent of cuticle"/>
    <property type="evidence" value="ECO:0007669"/>
    <property type="project" value="UniProtKB-UniRule"/>
</dbReference>
<evidence type="ECO:0000313" key="4">
    <source>
        <dbReference type="EMBL" id="KAK7077219.1"/>
    </source>
</evidence>
<evidence type="ECO:0000256" key="3">
    <source>
        <dbReference type="SAM" id="SignalP"/>
    </source>
</evidence>
<evidence type="ECO:0000313" key="5">
    <source>
        <dbReference type="Proteomes" id="UP001381693"/>
    </source>
</evidence>
<comment type="caution">
    <text evidence="4">The sequence shown here is derived from an EMBL/GenBank/DDBJ whole genome shotgun (WGS) entry which is preliminary data.</text>
</comment>
<dbReference type="PROSITE" id="PS51155">
    <property type="entry name" value="CHIT_BIND_RR_2"/>
    <property type="match status" value="1"/>
</dbReference>
<dbReference type="PRINTS" id="PR00947">
    <property type="entry name" value="CUTICLE"/>
</dbReference>
<dbReference type="EMBL" id="JAXCGZ010009455">
    <property type="protein sequence ID" value="KAK7077219.1"/>
    <property type="molecule type" value="Genomic_DNA"/>
</dbReference>
<dbReference type="InterPro" id="IPR000618">
    <property type="entry name" value="Insect_cuticle"/>
</dbReference>
<name>A0AAN8XDC6_HALRR</name>
<reference evidence="4 5" key="1">
    <citation type="submission" date="2023-11" db="EMBL/GenBank/DDBJ databases">
        <title>Halocaridina rubra genome assembly.</title>
        <authorList>
            <person name="Smith C."/>
        </authorList>
    </citation>
    <scope>NUCLEOTIDE SEQUENCE [LARGE SCALE GENOMIC DNA]</scope>
    <source>
        <strain evidence="4">EP-1</strain>
        <tissue evidence="4">Whole</tissue>
    </source>
</reference>
<feature type="signal peptide" evidence="3">
    <location>
        <begin position="1"/>
        <end position="17"/>
    </location>
</feature>
<keyword evidence="1 2" id="KW-0193">Cuticle</keyword>
<evidence type="ECO:0000256" key="1">
    <source>
        <dbReference type="ARBA" id="ARBA00022460"/>
    </source>
</evidence>
<keyword evidence="5" id="KW-1185">Reference proteome</keyword>
<dbReference type="Pfam" id="PF00379">
    <property type="entry name" value="Chitin_bind_4"/>
    <property type="match status" value="1"/>
</dbReference>
<accession>A0AAN8XDC6</accession>
<feature type="chain" id="PRO_5042980686" evidence="3">
    <location>
        <begin position="18"/>
        <end position="118"/>
    </location>
</feature>